<dbReference type="PANTHER" id="PTHR43630:SF2">
    <property type="entry name" value="GLYCOSYLTRANSFERASE"/>
    <property type="match status" value="1"/>
</dbReference>
<dbReference type="OrthoDB" id="9815923at2"/>
<dbReference type="CDD" id="cd02511">
    <property type="entry name" value="Beta4Glucosyltransferase"/>
    <property type="match status" value="1"/>
</dbReference>
<dbReference type="InterPro" id="IPR029044">
    <property type="entry name" value="Nucleotide-diphossugar_trans"/>
</dbReference>
<protein>
    <submittedName>
        <fullName evidence="3">Glycosyltransferase involved in cell wall bisynthesis</fullName>
    </submittedName>
</protein>
<sequence>MTQLTVIILTCNEAIHIARAILSVRDVADRILVVDSGSTDGTVQIAARHGAKVLRHGWVNHAVQFNWALDQITDTPGWVLRLDADEVMTQTLADEIRAGLPEDVDGYYIGRGIKFMGQLVRHGGICRTPTLRLFRNGRGRCEALWMDEHIVVSGPTGHLRGQVIDDNRHPLDWWVQKHNGYASREVVDVLNAEFGFLPCAGVLPGHGRAAAKRWVKLHIYARLPAGLRAGGYFFYRYVLRLGFLDGRRARSFHVLQGFWYRYLVDAKLAEVRRYMATNGASPVTAIKDVLGIDVIVPVPAKKVLVA</sequence>
<name>A0A1R3X0E8_9RHOB</name>
<keyword evidence="4" id="KW-1185">Reference proteome</keyword>
<dbReference type="Gene3D" id="3.90.550.10">
    <property type="entry name" value="Spore Coat Polysaccharide Biosynthesis Protein SpsA, Chain A"/>
    <property type="match status" value="1"/>
</dbReference>
<dbReference type="PANTHER" id="PTHR43630">
    <property type="entry name" value="POLY-BETA-1,6-N-ACETYL-D-GLUCOSAMINE SYNTHASE"/>
    <property type="match status" value="1"/>
</dbReference>
<feature type="domain" description="Glycosyltransferase 2-like" evidence="2">
    <location>
        <begin position="5"/>
        <end position="93"/>
    </location>
</feature>
<dbReference type="RefSeq" id="WP_076659271.1">
    <property type="nucleotide sequence ID" value="NZ_FTPR01000001.1"/>
</dbReference>
<dbReference type="Pfam" id="PF00535">
    <property type="entry name" value="Glycos_transf_2"/>
    <property type="match status" value="1"/>
</dbReference>
<keyword evidence="3" id="KW-0808">Transferase</keyword>
<proteinExistence type="inferred from homology"/>
<gene>
    <name evidence="3" type="ORF">SAMN05421665_1828</name>
</gene>
<comment type="similarity">
    <text evidence="1">Belongs to the glycosyltransferase 2 family. WaaE/KdtX subfamily.</text>
</comment>
<accession>A0A1R3X0E8</accession>
<evidence type="ECO:0000313" key="3">
    <source>
        <dbReference type="EMBL" id="SIT84297.1"/>
    </source>
</evidence>
<dbReference type="SUPFAM" id="SSF53448">
    <property type="entry name" value="Nucleotide-diphospho-sugar transferases"/>
    <property type="match status" value="1"/>
</dbReference>
<dbReference type="STRING" id="287098.SAMN05421665_1828"/>
<dbReference type="EMBL" id="FTPR01000001">
    <property type="protein sequence ID" value="SIT84297.1"/>
    <property type="molecule type" value="Genomic_DNA"/>
</dbReference>
<evidence type="ECO:0000256" key="1">
    <source>
        <dbReference type="ARBA" id="ARBA00038494"/>
    </source>
</evidence>
<evidence type="ECO:0000259" key="2">
    <source>
        <dbReference type="Pfam" id="PF00535"/>
    </source>
</evidence>
<dbReference type="Proteomes" id="UP000186997">
    <property type="component" value="Unassembled WGS sequence"/>
</dbReference>
<dbReference type="InterPro" id="IPR001173">
    <property type="entry name" value="Glyco_trans_2-like"/>
</dbReference>
<evidence type="ECO:0000313" key="4">
    <source>
        <dbReference type="Proteomes" id="UP000186997"/>
    </source>
</evidence>
<dbReference type="GO" id="GO:0016740">
    <property type="term" value="F:transferase activity"/>
    <property type="evidence" value="ECO:0007669"/>
    <property type="project" value="UniProtKB-KW"/>
</dbReference>
<dbReference type="AlphaFoldDB" id="A0A1R3X0E8"/>
<reference evidence="4" key="1">
    <citation type="submission" date="2017-01" db="EMBL/GenBank/DDBJ databases">
        <authorList>
            <person name="Varghese N."/>
            <person name="Submissions S."/>
        </authorList>
    </citation>
    <scope>NUCLEOTIDE SEQUENCE [LARGE SCALE GENOMIC DNA]</scope>
    <source>
        <strain evidence="4">DSM 29591</strain>
    </source>
</reference>
<organism evidence="3 4">
    <name type="scientific">Yoonia rosea</name>
    <dbReference type="NCBI Taxonomy" id="287098"/>
    <lineage>
        <taxon>Bacteria</taxon>
        <taxon>Pseudomonadati</taxon>
        <taxon>Pseudomonadota</taxon>
        <taxon>Alphaproteobacteria</taxon>
        <taxon>Rhodobacterales</taxon>
        <taxon>Paracoccaceae</taxon>
        <taxon>Yoonia</taxon>
    </lineage>
</organism>